<evidence type="ECO:0000313" key="2">
    <source>
        <dbReference type="Proteomes" id="UP000094487"/>
    </source>
</evidence>
<accession>A0A1E3LZV2</accession>
<organism evidence="1 2">
    <name type="scientific">Sphingomonas turrisvirgatae</name>
    <dbReference type="NCBI Taxonomy" id="1888892"/>
    <lineage>
        <taxon>Bacteria</taxon>
        <taxon>Pseudomonadati</taxon>
        <taxon>Pseudomonadota</taxon>
        <taxon>Alphaproteobacteria</taxon>
        <taxon>Sphingomonadales</taxon>
        <taxon>Sphingomonadaceae</taxon>
        <taxon>Sphingomonas</taxon>
    </lineage>
</organism>
<dbReference type="EMBL" id="MDDS01000006">
    <property type="protein sequence ID" value="ODP39248.1"/>
    <property type="molecule type" value="Genomic_DNA"/>
</dbReference>
<dbReference type="Gene3D" id="2.160.20.10">
    <property type="entry name" value="Single-stranded right-handed beta-helix, Pectin lyase-like"/>
    <property type="match status" value="1"/>
</dbReference>
<reference evidence="1 2" key="1">
    <citation type="submission" date="2016-08" db="EMBL/GenBank/DDBJ databases">
        <title>Draft genome of the agarase producing Sphingomonas sp. MCT13.</title>
        <authorList>
            <person name="D'Andrea M.M."/>
            <person name="Rossolini G.M."/>
            <person name="Thaller M.C."/>
        </authorList>
    </citation>
    <scope>NUCLEOTIDE SEQUENCE [LARGE SCALE GENOMIC DNA]</scope>
    <source>
        <strain evidence="1 2">MCT13</strain>
    </source>
</reference>
<evidence type="ECO:0008006" key="3">
    <source>
        <dbReference type="Google" id="ProtNLM"/>
    </source>
</evidence>
<dbReference type="InterPro" id="IPR012334">
    <property type="entry name" value="Pectin_lyas_fold"/>
</dbReference>
<dbReference type="SUPFAM" id="SSF51126">
    <property type="entry name" value="Pectin lyase-like"/>
    <property type="match status" value="1"/>
</dbReference>
<comment type="caution">
    <text evidence="1">The sequence shown here is derived from an EMBL/GenBank/DDBJ whole genome shotgun (WGS) entry which is preliminary data.</text>
</comment>
<sequence length="731" mass="77035">MAVETTETQTGPLLANGVATAFPFTFRALAADDVAVVAYDGAGTPVTLPSYSVTLSNTGGTVTFDTAPASGLSIYIRSEPDFRQQIQFQTGDKWLADPVNEANDRAAARDLYLKDQVDRSFKVPLVEDVAGKFPVVLPGGGQGWSSGTGADAGLRTDLADPDLAGALIAFEDRDLGSKAGDIVSVLDKHPLAGVGMGDAADAVDAAVDALPDEGGRVLIPRGTYIFNRHFSDHGKPVLFELESGARLVGPIDDWLGILTASGSGVVGMSAEGCVIELRAPSTPLVHATLTATLTGGGVSAVALTTLGTGYASQPEVTRTRSPTRKDAGFVAKVNYDTGQMQSVAIGAVGEDYLVAPTLGLRGGGYGAFLNDGARRTRFENLFFDMKNIPNACGIHIRGGWYDCVRNCNVLYNSDHDTALFLAVESYTLGEPGPGGSYGGAYVNTYEYVRGKRLFFVGHDTSTGTTSLILQPECLHISIHACVYFDVFVPVLQPLGVAAPSVDAREALFDFLNVDAINIKGGDFETPNRFGPDNGRCIMFRSSGSCRNVRIDGTGTNAFAGTIEEDRLDVGSRVCLSDPTKQARDLKIALADEWRQPGWDNVQRSGFYWEGNAFVVSSTNVTIRDDAGTLKGTLDDEDLPGQALVMDISRQLYLLERPSGPGEVAMTEAFKFDAAGLAMMAGSALAIGGKRVVGARGAALPADATDLASALTLVNSIKARLKTSGGHGLVED</sequence>
<dbReference type="OrthoDB" id="7586295at2"/>
<gene>
    <name evidence="1" type="ORF">BFL28_10570</name>
</gene>
<dbReference type="Proteomes" id="UP000094487">
    <property type="component" value="Unassembled WGS sequence"/>
</dbReference>
<proteinExistence type="predicted"/>
<keyword evidence="2" id="KW-1185">Reference proteome</keyword>
<dbReference type="STRING" id="1888892.BFL28_10570"/>
<dbReference type="AlphaFoldDB" id="A0A1E3LZV2"/>
<evidence type="ECO:0000313" key="1">
    <source>
        <dbReference type="EMBL" id="ODP39248.1"/>
    </source>
</evidence>
<dbReference type="InterPro" id="IPR011050">
    <property type="entry name" value="Pectin_lyase_fold/virulence"/>
</dbReference>
<protein>
    <recommendedName>
        <fullName evidence="3">Pectate lyase superfamily protein domain-containing protein</fullName>
    </recommendedName>
</protein>
<name>A0A1E3LZV2_9SPHN</name>